<dbReference type="RefSeq" id="WP_105717816.1">
    <property type="nucleotide sequence ID" value="NZ_PVBQ01000013.1"/>
</dbReference>
<dbReference type="AlphaFoldDB" id="A0A2S9J110"/>
<evidence type="ECO:0000313" key="2">
    <source>
        <dbReference type="EMBL" id="PRD46461.1"/>
    </source>
</evidence>
<dbReference type="InterPro" id="IPR046230">
    <property type="entry name" value="DUF6263"/>
</dbReference>
<accession>A0A2S9J110</accession>
<organism evidence="2 3">
    <name type="scientific">Sphingobacterium haloxyli</name>
    <dbReference type="NCBI Taxonomy" id="2100533"/>
    <lineage>
        <taxon>Bacteria</taxon>
        <taxon>Pseudomonadati</taxon>
        <taxon>Bacteroidota</taxon>
        <taxon>Sphingobacteriia</taxon>
        <taxon>Sphingobacteriales</taxon>
        <taxon>Sphingobacteriaceae</taxon>
        <taxon>Sphingobacterium</taxon>
    </lineage>
</organism>
<evidence type="ECO:0008006" key="4">
    <source>
        <dbReference type="Google" id="ProtNLM"/>
    </source>
</evidence>
<evidence type="ECO:0000313" key="3">
    <source>
        <dbReference type="Proteomes" id="UP000239711"/>
    </source>
</evidence>
<dbReference type="EMBL" id="PVBQ01000013">
    <property type="protein sequence ID" value="PRD46461.1"/>
    <property type="molecule type" value="Genomic_DNA"/>
</dbReference>
<proteinExistence type="predicted"/>
<name>A0A2S9J110_9SPHI</name>
<dbReference type="Pfam" id="PF19777">
    <property type="entry name" value="DUF6263"/>
    <property type="match status" value="1"/>
</dbReference>
<reference evidence="2 3" key="1">
    <citation type="submission" date="2018-02" db="EMBL/GenBank/DDBJ databases">
        <title>The draft genome of Sphingobacterium sp. 5JN-11.</title>
        <authorList>
            <person name="Liu L."/>
            <person name="Li L."/>
            <person name="Liang L."/>
            <person name="Zhang X."/>
            <person name="Wang T."/>
        </authorList>
    </citation>
    <scope>NUCLEOTIDE SEQUENCE [LARGE SCALE GENOMIC DNA]</scope>
    <source>
        <strain evidence="2 3">5JN-11</strain>
    </source>
</reference>
<feature type="signal peptide" evidence="1">
    <location>
        <begin position="1"/>
        <end position="19"/>
    </location>
</feature>
<keyword evidence="1" id="KW-0732">Signal</keyword>
<dbReference type="OrthoDB" id="701576at2"/>
<evidence type="ECO:0000256" key="1">
    <source>
        <dbReference type="SAM" id="SignalP"/>
    </source>
</evidence>
<sequence>MKRLFITGFALCMGLFSFAQKTVDFRLNPEVGKPLQLNMLMKTDVDGPQSVIMDMNMKMELLPAKKENENFTLENVIKAIKADIDAGMMTLSYNSEEEATSEAAKMLGEQFSKIIDQKISSVVTEKGKTIDIDLPASFAAQGFDATSFSNLSPSFPEKAVALGESWETATEVAENPLFSKIEMISTFREENADGYIIDIKGTMSQESGEEIGHMSGSYTLDKLTHFTKSSSIKTTIEAQGAKIISDIETTVD</sequence>
<comment type="caution">
    <text evidence="2">The sequence shown here is derived from an EMBL/GenBank/DDBJ whole genome shotgun (WGS) entry which is preliminary data.</text>
</comment>
<gene>
    <name evidence="2" type="ORF">C5745_14930</name>
</gene>
<feature type="chain" id="PRO_5015431222" description="SIMPL domain-containing protein" evidence="1">
    <location>
        <begin position="20"/>
        <end position="252"/>
    </location>
</feature>
<protein>
    <recommendedName>
        <fullName evidence="4">SIMPL domain-containing protein</fullName>
    </recommendedName>
</protein>
<keyword evidence="3" id="KW-1185">Reference proteome</keyword>
<dbReference type="Proteomes" id="UP000239711">
    <property type="component" value="Unassembled WGS sequence"/>
</dbReference>